<dbReference type="EMBL" id="DYWT01000297">
    <property type="protein sequence ID" value="HJF34015.1"/>
    <property type="molecule type" value="Genomic_DNA"/>
</dbReference>
<protein>
    <recommendedName>
        <fullName evidence="3">Aminotransferase</fullName>
    </recommendedName>
</protein>
<reference evidence="1" key="1">
    <citation type="journal article" date="2021" name="PeerJ">
        <title>Extensive microbial diversity within the chicken gut microbiome revealed by metagenomics and culture.</title>
        <authorList>
            <person name="Gilroy R."/>
            <person name="Ravi A."/>
            <person name="Getino M."/>
            <person name="Pursley I."/>
            <person name="Horton D.L."/>
            <person name="Alikhan N.F."/>
            <person name="Baker D."/>
            <person name="Gharbi K."/>
            <person name="Hall N."/>
            <person name="Watson M."/>
            <person name="Adriaenssens E.M."/>
            <person name="Foster-Nyarko E."/>
            <person name="Jarju S."/>
            <person name="Secka A."/>
            <person name="Antonio M."/>
            <person name="Oren A."/>
            <person name="Chaudhuri R.R."/>
            <person name="La Ragione R."/>
            <person name="Hildebrand F."/>
            <person name="Pallen M.J."/>
        </authorList>
    </citation>
    <scope>NUCLEOTIDE SEQUENCE</scope>
    <source>
        <strain evidence="1">CHK171-7178</strain>
    </source>
</reference>
<gene>
    <name evidence="1" type="ORF">K8V56_19815</name>
</gene>
<dbReference type="AlphaFoldDB" id="A0A921KEP9"/>
<dbReference type="InterPro" id="IPR015424">
    <property type="entry name" value="PyrdxlP-dep_Trfase"/>
</dbReference>
<dbReference type="InterPro" id="IPR015422">
    <property type="entry name" value="PyrdxlP-dep_Trfase_small"/>
</dbReference>
<reference evidence="1" key="2">
    <citation type="submission" date="2021-09" db="EMBL/GenBank/DDBJ databases">
        <authorList>
            <person name="Gilroy R."/>
        </authorList>
    </citation>
    <scope>NUCLEOTIDE SEQUENCE</scope>
    <source>
        <strain evidence="1">CHK171-7178</strain>
    </source>
</reference>
<accession>A0A921KEP9</accession>
<dbReference type="SUPFAM" id="SSF53383">
    <property type="entry name" value="PLP-dependent transferases"/>
    <property type="match status" value="1"/>
</dbReference>
<comment type="caution">
    <text evidence="1">The sequence shown here is derived from an EMBL/GenBank/DDBJ whole genome shotgun (WGS) entry which is preliminary data.</text>
</comment>
<dbReference type="Proteomes" id="UP000698173">
    <property type="component" value="Unassembled WGS sequence"/>
</dbReference>
<name>A0A921KEP9_SPOPS</name>
<proteinExistence type="predicted"/>
<evidence type="ECO:0000313" key="2">
    <source>
        <dbReference type="Proteomes" id="UP000698173"/>
    </source>
</evidence>
<dbReference type="Gene3D" id="3.90.1150.10">
    <property type="entry name" value="Aspartate Aminotransferase, domain 1"/>
    <property type="match status" value="1"/>
</dbReference>
<sequence>MEIGSEFHFYFNKSKSSYQKINIFKFNDTLVNYGRTAIKFLIESLRKTESLKGILLPNYLCESIIQPLKESGIPYEFYKIDKYFKVQIYELEKVLQPGWAVFILDYFNLRLGEEITEYLKKIKDTNIIIEDITHSFFDQKDPIGHFQIASLRKWIGIPSGALIRDLYKGELRHFILPETCERNKVIIQKRFYAANLKRLYLENNLTEDIKLEYLNLFAEAENILDESNIKIQSIDSISQDIITHHDFKSMMKIRKRNYKILYNGLKDVSEIEIMNGIADSNKIPLGFPIKAVNRNYLRKRLISEKVYSPIHWPLPKELLRGATADILNISDNILTLPCDQRYTEADMYRIIDVIKKYYCR</sequence>
<evidence type="ECO:0000313" key="1">
    <source>
        <dbReference type="EMBL" id="HJF34015.1"/>
    </source>
</evidence>
<organism evidence="1 2">
    <name type="scientific">Sporosarcina psychrophila</name>
    <name type="common">Bacillus psychrophilus</name>
    <dbReference type="NCBI Taxonomy" id="1476"/>
    <lineage>
        <taxon>Bacteria</taxon>
        <taxon>Bacillati</taxon>
        <taxon>Bacillota</taxon>
        <taxon>Bacilli</taxon>
        <taxon>Bacillales</taxon>
        <taxon>Caryophanaceae</taxon>
        <taxon>Sporosarcina</taxon>
    </lineage>
</organism>
<evidence type="ECO:0008006" key="3">
    <source>
        <dbReference type="Google" id="ProtNLM"/>
    </source>
</evidence>